<dbReference type="PANTHER" id="PTHR37984:SF5">
    <property type="entry name" value="PROTEIN NYNRIN-LIKE"/>
    <property type="match status" value="1"/>
</dbReference>
<dbReference type="AlphaFoldDB" id="A0A7J6TKU9"/>
<dbReference type="PROSITE" id="PS50994">
    <property type="entry name" value="INTEGRASE"/>
    <property type="match status" value="1"/>
</dbReference>
<evidence type="ECO:0000313" key="4">
    <source>
        <dbReference type="Proteomes" id="UP000574390"/>
    </source>
</evidence>
<feature type="region of interest" description="Disordered" evidence="1">
    <location>
        <begin position="839"/>
        <end position="942"/>
    </location>
</feature>
<feature type="domain" description="Integrase catalytic" evidence="2">
    <location>
        <begin position="532"/>
        <end position="697"/>
    </location>
</feature>
<evidence type="ECO:0000313" key="3">
    <source>
        <dbReference type="EMBL" id="KAF4745282.1"/>
    </source>
</evidence>
<feature type="compositionally biased region" description="Acidic residues" evidence="1">
    <location>
        <begin position="839"/>
        <end position="848"/>
    </location>
</feature>
<dbReference type="Gene3D" id="1.10.340.70">
    <property type="match status" value="1"/>
</dbReference>
<organism evidence="3 4">
    <name type="scientific">Perkinsus olseni</name>
    <name type="common">Perkinsus atlanticus</name>
    <dbReference type="NCBI Taxonomy" id="32597"/>
    <lineage>
        <taxon>Eukaryota</taxon>
        <taxon>Sar</taxon>
        <taxon>Alveolata</taxon>
        <taxon>Perkinsozoa</taxon>
        <taxon>Perkinsea</taxon>
        <taxon>Perkinsida</taxon>
        <taxon>Perkinsidae</taxon>
        <taxon>Perkinsus</taxon>
    </lineage>
</organism>
<evidence type="ECO:0000256" key="1">
    <source>
        <dbReference type="SAM" id="MobiDB-lite"/>
    </source>
</evidence>
<reference evidence="3 4" key="1">
    <citation type="submission" date="2020-04" db="EMBL/GenBank/DDBJ databases">
        <title>Perkinsus olseni comparative genomics.</title>
        <authorList>
            <person name="Bogema D.R."/>
        </authorList>
    </citation>
    <scope>NUCLEOTIDE SEQUENCE [LARGE SCALE GENOMIC DNA]</scope>
    <source>
        <strain evidence="3">ATCC PRA-205</strain>
    </source>
</reference>
<gene>
    <name evidence="3" type="ORF">FOZ62_029962</name>
</gene>
<dbReference type="GO" id="GO:0015074">
    <property type="term" value="P:DNA integration"/>
    <property type="evidence" value="ECO:0007669"/>
    <property type="project" value="InterPro"/>
</dbReference>
<feature type="compositionally biased region" description="Basic and acidic residues" evidence="1">
    <location>
        <begin position="930"/>
        <end position="942"/>
    </location>
</feature>
<feature type="compositionally biased region" description="Basic and acidic residues" evidence="1">
    <location>
        <begin position="849"/>
        <end position="870"/>
    </location>
</feature>
<dbReference type="Pfam" id="PF00665">
    <property type="entry name" value="rve"/>
    <property type="match status" value="1"/>
</dbReference>
<protein>
    <recommendedName>
        <fullName evidence="2">Integrase catalytic domain-containing protein</fullName>
    </recommendedName>
</protein>
<dbReference type="InterPro" id="IPR012337">
    <property type="entry name" value="RNaseH-like_sf"/>
</dbReference>
<name>A0A7J6TKU9_PEROL</name>
<dbReference type="SUPFAM" id="SSF53098">
    <property type="entry name" value="Ribonuclease H-like"/>
    <property type="match status" value="2"/>
</dbReference>
<feature type="compositionally biased region" description="Low complexity" evidence="1">
    <location>
        <begin position="344"/>
        <end position="364"/>
    </location>
</feature>
<comment type="caution">
    <text evidence="3">The sequence shown here is derived from an EMBL/GenBank/DDBJ whole genome shotgun (WGS) entry which is preliminary data.</text>
</comment>
<feature type="non-terminal residue" evidence="3">
    <location>
        <position position="1"/>
    </location>
</feature>
<evidence type="ECO:0000259" key="2">
    <source>
        <dbReference type="PROSITE" id="PS50994"/>
    </source>
</evidence>
<sequence length="942" mass="104137">PKVMSAIIHYVLDKGSFSPREVANFLDDVYVSKPLLVPKVISTFSRYALPTKPPEALSGGARVLGLEVKPSSKDPHVLVWSRRSDISLDMPVTLTKRSIFSWTGQLVSHYPVCGWLRIYCSYLKRLVCDLAGEPNAPWDRPLPPVIRRCCRDIATRLEVDDPVFGLWMPSDDAESRLYEVYCDASVISIATSLICSDHCLEDQVWLIAKGKAPHINISELTSIIRGINLAISWNVTNFVLYTDSKAACSWVDSILHGDRWPKLSGLYATVVRRRLVLIQDLVSSFNLTVTLKWCPSGRNYADALTRVPAYWTTLASSSTPASSRVEEEGEEVVLSSQSSVSRKLASASRGSSSSSSTPIDVPSSRGVVPSMDTTSPAGSSALVAAVRPSPLPPVVITVGGQEADEQVARVREVVRDYPSDNPHARTAGVKLLPSNYRKVYAQLRLRASDDLLCRVLTVPGETLWVPICPRVHQEAFILWAHEVIAHGNWSKTWTMLRRVVYFPDMAQACQRFVGLCSQCVLSGKVQQVVPTVTGAPTEIPNGPWDTIYIDTLTIRNVDFLIVIDGFSRFVEATCLDRKDGEHVARALALYFYRWGPPRIVRSDNGPELVNFRTLRLYNDFGVVLRRGSARHPQSQSIVERVNRSILIMLRKTLSAAGDLSRDDLQMFMVQVLYSYHVRPHQAFGDSVSPFMAMVGWEPRAMRPPDSAHVHWDLLSWSERQGRQRAWLNDYLDTVLTSTASQPVGKSPPTVPFRPGMKVMVRRGDRSDKLLPRYEAGYVVCKVLSPTLVQVSRVTNPNRLLNLHSSLVVPMPEEVLADTQSRVSSDVGADIDELELLPADADDQPADDDGPGHEDLALPPTPEHDDDRSDAIAEVMSNPSSHQDSNGSSAASYATPVTSSSTTSSSSSSDDVALRGYGGGHVLRPRGVLRAPDRYDAHQEEEV</sequence>
<proteinExistence type="predicted"/>
<dbReference type="Gene3D" id="3.30.420.10">
    <property type="entry name" value="Ribonuclease H-like superfamily/Ribonuclease H"/>
    <property type="match status" value="2"/>
</dbReference>
<dbReference type="EMBL" id="JABANM010006839">
    <property type="protein sequence ID" value="KAF4745282.1"/>
    <property type="molecule type" value="Genomic_DNA"/>
</dbReference>
<dbReference type="InterPro" id="IPR036397">
    <property type="entry name" value="RNaseH_sf"/>
</dbReference>
<feature type="region of interest" description="Disordered" evidence="1">
    <location>
        <begin position="344"/>
        <end position="375"/>
    </location>
</feature>
<accession>A0A7J6TKU9</accession>
<dbReference type="PANTHER" id="PTHR37984">
    <property type="entry name" value="PROTEIN CBG26694"/>
    <property type="match status" value="1"/>
</dbReference>
<dbReference type="InterPro" id="IPR055475">
    <property type="entry name" value="DUF7047"/>
</dbReference>
<feature type="compositionally biased region" description="Polar residues" evidence="1">
    <location>
        <begin position="876"/>
        <end position="886"/>
    </location>
</feature>
<dbReference type="Pfam" id="PF23088">
    <property type="entry name" value="DUF7047"/>
    <property type="match status" value="1"/>
</dbReference>
<feature type="compositionally biased region" description="Low complexity" evidence="1">
    <location>
        <begin position="887"/>
        <end position="908"/>
    </location>
</feature>
<feature type="non-terminal residue" evidence="3">
    <location>
        <position position="942"/>
    </location>
</feature>
<dbReference type="InterPro" id="IPR001584">
    <property type="entry name" value="Integrase_cat-core"/>
</dbReference>
<dbReference type="InterPro" id="IPR041588">
    <property type="entry name" value="Integrase_H2C2"/>
</dbReference>
<dbReference type="GO" id="GO:0003676">
    <property type="term" value="F:nucleic acid binding"/>
    <property type="evidence" value="ECO:0007669"/>
    <property type="project" value="InterPro"/>
</dbReference>
<dbReference type="Pfam" id="PF17921">
    <property type="entry name" value="Integrase_H2C2"/>
    <property type="match status" value="1"/>
</dbReference>
<dbReference type="Proteomes" id="UP000574390">
    <property type="component" value="Unassembled WGS sequence"/>
</dbReference>
<dbReference type="InterPro" id="IPR050951">
    <property type="entry name" value="Retrovirus_Pol_polyprotein"/>
</dbReference>